<dbReference type="PANTHER" id="PTHR46148">
    <property type="entry name" value="CHROMO DOMAIN-CONTAINING PROTEIN"/>
    <property type="match status" value="1"/>
</dbReference>
<dbReference type="EMBL" id="JACGWM010000083">
    <property type="protein sequence ID" value="KAL0315147.1"/>
    <property type="molecule type" value="Genomic_DNA"/>
</dbReference>
<protein>
    <recommendedName>
        <fullName evidence="1">Tf2-1-like SH3-like domain-containing protein</fullName>
    </recommendedName>
</protein>
<dbReference type="Pfam" id="PF24626">
    <property type="entry name" value="SH3_Tf2-1"/>
    <property type="match status" value="1"/>
</dbReference>
<dbReference type="InterPro" id="IPR016197">
    <property type="entry name" value="Chromo-like_dom_sf"/>
</dbReference>
<proteinExistence type="predicted"/>
<gene>
    <name evidence="2" type="ORF">Scaly_2884700</name>
</gene>
<sequence>MEYGVGDKVFLKVSPWKGILRFGKQGKLSPRYIGPYEISERIRPLAYRLALPTELYQIHDVFHVPMLRRYRSDPSHVIRELEVEISEQLTYMEELVEILDRSIRKLRNKEIPIVKVRWTHHSSREATWEVEEHMREKYPYLFQ</sequence>
<dbReference type="InterPro" id="IPR056924">
    <property type="entry name" value="SH3_Tf2-1"/>
</dbReference>
<organism evidence="2">
    <name type="scientific">Sesamum calycinum</name>
    <dbReference type="NCBI Taxonomy" id="2727403"/>
    <lineage>
        <taxon>Eukaryota</taxon>
        <taxon>Viridiplantae</taxon>
        <taxon>Streptophyta</taxon>
        <taxon>Embryophyta</taxon>
        <taxon>Tracheophyta</taxon>
        <taxon>Spermatophyta</taxon>
        <taxon>Magnoliopsida</taxon>
        <taxon>eudicotyledons</taxon>
        <taxon>Gunneridae</taxon>
        <taxon>Pentapetalae</taxon>
        <taxon>asterids</taxon>
        <taxon>lamiids</taxon>
        <taxon>Lamiales</taxon>
        <taxon>Pedaliaceae</taxon>
        <taxon>Sesamum</taxon>
    </lineage>
</organism>
<evidence type="ECO:0000313" key="2">
    <source>
        <dbReference type="EMBL" id="KAL0315147.1"/>
    </source>
</evidence>
<feature type="domain" description="Tf2-1-like SH3-like" evidence="1">
    <location>
        <begin position="6"/>
        <end position="71"/>
    </location>
</feature>
<reference evidence="2" key="1">
    <citation type="submission" date="2020-06" db="EMBL/GenBank/DDBJ databases">
        <authorList>
            <person name="Li T."/>
            <person name="Hu X."/>
            <person name="Zhang T."/>
            <person name="Song X."/>
            <person name="Zhang H."/>
            <person name="Dai N."/>
            <person name="Sheng W."/>
            <person name="Hou X."/>
            <person name="Wei L."/>
        </authorList>
    </citation>
    <scope>NUCLEOTIDE SEQUENCE</scope>
    <source>
        <strain evidence="2">KEN8</strain>
        <tissue evidence="2">Leaf</tissue>
    </source>
</reference>
<accession>A0AAW2L961</accession>
<dbReference type="AlphaFoldDB" id="A0AAW2L961"/>
<dbReference type="PANTHER" id="PTHR46148:SF44">
    <property type="entry name" value="GAG-POL POLYPROTEIN"/>
    <property type="match status" value="1"/>
</dbReference>
<reference evidence="2" key="2">
    <citation type="journal article" date="2024" name="Plant">
        <title>Genomic evolution and insights into agronomic trait innovations of Sesamum species.</title>
        <authorList>
            <person name="Miao H."/>
            <person name="Wang L."/>
            <person name="Qu L."/>
            <person name="Liu H."/>
            <person name="Sun Y."/>
            <person name="Le M."/>
            <person name="Wang Q."/>
            <person name="Wei S."/>
            <person name="Zheng Y."/>
            <person name="Lin W."/>
            <person name="Duan Y."/>
            <person name="Cao H."/>
            <person name="Xiong S."/>
            <person name="Wang X."/>
            <person name="Wei L."/>
            <person name="Li C."/>
            <person name="Ma Q."/>
            <person name="Ju M."/>
            <person name="Zhao R."/>
            <person name="Li G."/>
            <person name="Mu C."/>
            <person name="Tian Q."/>
            <person name="Mei H."/>
            <person name="Zhang T."/>
            <person name="Gao T."/>
            <person name="Zhang H."/>
        </authorList>
    </citation>
    <scope>NUCLEOTIDE SEQUENCE</scope>
    <source>
        <strain evidence="2">KEN8</strain>
    </source>
</reference>
<comment type="caution">
    <text evidence="2">The sequence shown here is derived from an EMBL/GenBank/DDBJ whole genome shotgun (WGS) entry which is preliminary data.</text>
</comment>
<name>A0AAW2L961_9LAMI</name>
<dbReference type="SUPFAM" id="SSF54160">
    <property type="entry name" value="Chromo domain-like"/>
    <property type="match status" value="1"/>
</dbReference>
<evidence type="ECO:0000259" key="1">
    <source>
        <dbReference type="Pfam" id="PF24626"/>
    </source>
</evidence>